<dbReference type="AlphaFoldDB" id="A0A8B8DZB5"/>
<evidence type="ECO:0000256" key="1">
    <source>
        <dbReference type="SAM" id="MobiDB-lite"/>
    </source>
</evidence>
<feature type="region of interest" description="Disordered" evidence="1">
    <location>
        <begin position="108"/>
        <end position="133"/>
    </location>
</feature>
<dbReference type="OrthoDB" id="6115005at2759"/>
<protein>
    <submittedName>
        <fullName evidence="3">Uncharacterized protein LOC111130278</fullName>
    </submittedName>
</protein>
<dbReference type="Proteomes" id="UP000694844">
    <property type="component" value="Chromosome 4"/>
</dbReference>
<name>A0A8B8DZB5_CRAVI</name>
<feature type="compositionally biased region" description="Polar residues" evidence="1">
    <location>
        <begin position="173"/>
        <end position="189"/>
    </location>
</feature>
<feature type="region of interest" description="Disordered" evidence="1">
    <location>
        <begin position="1"/>
        <end position="32"/>
    </location>
</feature>
<feature type="region of interest" description="Disordered" evidence="1">
    <location>
        <begin position="145"/>
        <end position="227"/>
    </location>
</feature>
<keyword evidence="2" id="KW-1185">Reference proteome</keyword>
<sequence>MLDLGNGARRMRMAQRGVSRSKGTRKNQSLAPGSLGCTGRSCKLGCARSVRLKPIKGKPKVIVNDLVKNKTLPKPDCYDLNQDVLDIADQRLDTPISVTSSILVREPVRSDSPDSILSGLSDDSAASEERQNTLQSVASYLSIGSKDRSASGSDVNKTESSPEEPLLFDEGQSETSTTNDDVFTETNSLETEHSTTENDDSPEPASRSLPSEETEDNGENGSVTKSAAIITPKRCKVEFNENVQMNEENDHCKSNYRLRRMKSFDPTLEKSQTYLHGQNKNFSRANTYLTPARPGLQKLQINYTQTNTENNHLVIFADLIRTSHKRCILTEEAIKNLERRLRIRRNDPNRATSYYVNKGIKDPVRNKKSKNVRTVAEKDQERRDRIARTTEELHMGYVPTAKTIKPVTVEEMKLIRQCSYLRIDPKLQRRESADDTPEVGS</sequence>
<gene>
    <name evidence="3" type="primary">LOC111130278</name>
</gene>
<dbReference type="GeneID" id="111130278"/>
<dbReference type="KEGG" id="cvn:111130278"/>
<evidence type="ECO:0000313" key="2">
    <source>
        <dbReference type="Proteomes" id="UP000694844"/>
    </source>
</evidence>
<proteinExistence type="predicted"/>
<evidence type="ECO:0000313" key="3">
    <source>
        <dbReference type="RefSeq" id="XP_022332829.1"/>
    </source>
</evidence>
<dbReference type="RefSeq" id="XP_022332829.1">
    <property type="nucleotide sequence ID" value="XM_022477121.1"/>
</dbReference>
<feature type="compositionally biased region" description="Polar residues" evidence="1">
    <location>
        <begin position="150"/>
        <end position="159"/>
    </location>
</feature>
<accession>A0A8B8DZB5</accession>
<organism evidence="2 3">
    <name type="scientific">Crassostrea virginica</name>
    <name type="common">Eastern oyster</name>
    <dbReference type="NCBI Taxonomy" id="6565"/>
    <lineage>
        <taxon>Eukaryota</taxon>
        <taxon>Metazoa</taxon>
        <taxon>Spiralia</taxon>
        <taxon>Lophotrochozoa</taxon>
        <taxon>Mollusca</taxon>
        <taxon>Bivalvia</taxon>
        <taxon>Autobranchia</taxon>
        <taxon>Pteriomorphia</taxon>
        <taxon>Ostreida</taxon>
        <taxon>Ostreoidea</taxon>
        <taxon>Ostreidae</taxon>
        <taxon>Crassostrea</taxon>
    </lineage>
</organism>
<reference evidence="3" key="1">
    <citation type="submission" date="2025-08" db="UniProtKB">
        <authorList>
            <consortium name="RefSeq"/>
        </authorList>
    </citation>
    <scope>IDENTIFICATION</scope>
    <source>
        <tissue evidence="3">Whole sample</tissue>
    </source>
</reference>